<organism evidence="2 3">
    <name type="scientific">Limnobacter litoralis</name>
    <dbReference type="NCBI Taxonomy" id="481366"/>
    <lineage>
        <taxon>Bacteria</taxon>
        <taxon>Pseudomonadati</taxon>
        <taxon>Pseudomonadota</taxon>
        <taxon>Betaproteobacteria</taxon>
        <taxon>Burkholderiales</taxon>
        <taxon>Burkholderiaceae</taxon>
        <taxon>Limnobacter</taxon>
    </lineage>
</organism>
<dbReference type="Proteomes" id="UP001156664">
    <property type="component" value="Unassembled WGS sequence"/>
</dbReference>
<dbReference type="EMBL" id="BSOJ01000015">
    <property type="protein sequence ID" value="GLR26423.1"/>
    <property type="molecule type" value="Genomic_DNA"/>
</dbReference>
<feature type="compositionally biased region" description="Low complexity" evidence="1">
    <location>
        <begin position="359"/>
        <end position="369"/>
    </location>
</feature>
<evidence type="ECO:0008006" key="4">
    <source>
        <dbReference type="Google" id="ProtNLM"/>
    </source>
</evidence>
<reference evidence="3" key="1">
    <citation type="journal article" date="2019" name="Int. J. Syst. Evol. Microbiol.">
        <title>The Global Catalogue of Microorganisms (GCM) 10K type strain sequencing project: providing services to taxonomists for standard genome sequencing and annotation.</title>
        <authorList>
            <consortium name="The Broad Institute Genomics Platform"/>
            <consortium name="The Broad Institute Genome Sequencing Center for Infectious Disease"/>
            <person name="Wu L."/>
            <person name="Ma J."/>
        </authorList>
    </citation>
    <scope>NUCLEOTIDE SEQUENCE [LARGE SCALE GENOMIC DNA]</scope>
    <source>
        <strain evidence="3">NBRC 105857</strain>
    </source>
</reference>
<evidence type="ECO:0000256" key="1">
    <source>
        <dbReference type="SAM" id="MobiDB-lite"/>
    </source>
</evidence>
<feature type="compositionally biased region" description="Low complexity" evidence="1">
    <location>
        <begin position="405"/>
        <end position="419"/>
    </location>
</feature>
<feature type="compositionally biased region" description="Polar residues" evidence="1">
    <location>
        <begin position="431"/>
        <end position="442"/>
    </location>
</feature>
<evidence type="ECO:0000313" key="3">
    <source>
        <dbReference type="Proteomes" id="UP001156664"/>
    </source>
</evidence>
<name>A0ABQ5YPB8_9BURK</name>
<proteinExistence type="predicted"/>
<feature type="region of interest" description="Disordered" evidence="1">
    <location>
        <begin position="405"/>
        <end position="442"/>
    </location>
</feature>
<evidence type="ECO:0000313" key="2">
    <source>
        <dbReference type="EMBL" id="GLR26423.1"/>
    </source>
</evidence>
<feature type="region of interest" description="Disordered" evidence="1">
    <location>
        <begin position="155"/>
        <end position="184"/>
    </location>
</feature>
<sequence>MAENQVVGNVSQIEGEVDVQRDGKTIALKAGDAVRVGDVVTATANGHASITVTNSAGEPVGNLVLSPNGSVLADLPKEAGQEGFVFQALTPDGVVLTDVDPDYAQFVQLQGGEGGMFGLFGAAGLLGGSSAAAVGGGALGVGFLAAAGGSGSGSSSASGSAGGSVSTPDNGGPINNNTGTTNTPLDAVIDPVLSTLNTTPLNVLSVPLGDALSSGSDALMSALPIDLSGGGSGGVSGGITGTPLDTVLDPALGTLNASPLGVVTQPLTDAIGMGADTLMGGLSSGGLPSGLPMELPGTGGSSAPVTGTPLDAVLSPVLGALNSSPLSVVTQPLTDALSTGAHMLTDGGLPSGLPTDIPGAGSTTGTTGTPLDAVVDPVLNTLNNSPLGAATQPVSDALHTVASALSSGSSSLPSPSGLPIDTSDSPVDLGSVTSSIGSLQQAPSADSLTHLLSGHLPV</sequence>
<dbReference type="RefSeq" id="WP_284281001.1">
    <property type="nucleotide sequence ID" value="NZ_BSOJ01000015.1"/>
</dbReference>
<accession>A0ABQ5YPB8</accession>
<gene>
    <name evidence="2" type="ORF">GCM10007875_15130</name>
</gene>
<protein>
    <recommendedName>
        <fullName evidence="4">Retention module-containing protein</fullName>
    </recommendedName>
</protein>
<keyword evidence="3" id="KW-1185">Reference proteome</keyword>
<comment type="caution">
    <text evidence="2">The sequence shown here is derived from an EMBL/GenBank/DDBJ whole genome shotgun (WGS) entry which is preliminary data.</text>
</comment>
<feature type="region of interest" description="Disordered" evidence="1">
    <location>
        <begin position="345"/>
        <end position="371"/>
    </location>
</feature>